<reference evidence="2 3" key="1">
    <citation type="submission" date="2022-10" db="EMBL/GenBank/DDBJ databases">
        <title>Chitinophaga nivalis PC15 sp. nov., isolated from Pyeongchang county, South Korea.</title>
        <authorList>
            <person name="Trinh H.N."/>
        </authorList>
    </citation>
    <scope>NUCLEOTIDE SEQUENCE [LARGE SCALE GENOMIC DNA]</scope>
    <source>
        <strain evidence="2 3">PC14</strain>
    </source>
</reference>
<proteinExistence type="predicted"/>
<accession>A0ABT3IVP8</accession>
<organism evidence="2 3">
    <name type="scientific">Chitinophaga nivalis</name>
    <dbReference type="NCBI Taxonomy" id="2991709"/>
    <lineage>
        <taxon>Bacteria</taxon>
        <taxon>Pseudomonadati</taxon>
        <taxon>Bacteroidota</taxon>
        <taxon>Chitinophagia</taxon>
        <taxon>Chitinophagales</taxon>
        <taxon>Chitinophagaceae</taxon>
        <taxon>Chitinophaga</taxon>
    </lineage>
</organism>
<dbReference type="InterPro" id="IPR050194">
    <property type="entry name" value="Glycosyltransferase_grp1"/>
</dbReference>
<dbReference type="Gene3D" id="3.40.50.2000">
    <property type="entry name" value="Glycogen Phosphorylase B"/>
    <property type="match status" value="2"/>
</dbReference>
<sequence>MLVRSHLKSLLWAVHFNTSLDKLFDQTNDASYYSYWMNDGSLILSVRKISKKALEFVVRVHGYDLYHDRSSSGLVLFQQLNCRMAKNILPISLNGKKYLSDFQPAFASKIHTSYLGVPDRGINPSSTDPATDLVIVSCSFMHALKRIHLIVETLMLLDNKVTWIHLGGGPEMPHIQALCEKLPANITYQLPGDLSNTDIIDFYLQNHVDLFIHMSETEGIPVAIMEATSFGIPVLATDVGGVGELVTEQTGILVSADITPAAVAQEIKRFMSSHMHTADFSISVRNYWNNNFNAEKNYNDFIDTYLQ</sequence>
<dbReference type="SUPFAM" id="SSF53756">
    <property type="entry name" value="UDP-Glycosyltransferase/glycogen phosphorylase"/>
    <property type="match status" value="1"/>
</dbReference>
<dbReference type="PANTHER" id="PTHR45947">
    <property type="entry name" value="SULFOQUINOVOSYL TRANSFERASE SQD2"/>
    <property type="match status" value="1"/>
</dbReference>
<dbReference type="EMBL" id="JAPDNS010000002">
    <property type="protein sequence ID" value="MCW3487971.1"/>
    <property type="molecule type" value="Genomic_DNA"/>
</dbReference>
<feature type="domain" description="Glycosyl transferase family 1" evidence="1">
    <location>
        <begin position="129"/>
        <end position="280"/>
    </location>
</feature>
<keyword evidence="3" id="KW-1185">Reference proteome</keyword>
<evidence type="ECO:0000259" key="1">
    <source>
        <dbReference type="Pfam" id="PF00534"/>
    </source>
</evidence>
<dbReference type="Pfam" id="PF00534">
    <property type="entry name" value="Glycos_transf_1"/>
    <property type="match status" value="1"/>
</dbReference>
<evidence type="ECO:0000313" key="3">
    <source>
        <dbReference type="Proteomes" id="UP001207742"/>
    </source>
</evidence>
<dbReference type="PANTHER" id="PTHR45947:SF3">
    <property type="entry name" value="SULFOQUINOVOSYL TRANSFERASE SQD2"/>
    <property type="match status" value="1"/>
</dbReference>
<gene>
    <name evidence="2" type="ORF">OL497_29030</name>
</gene>
<keyword evidence="2" id="KW-0808">Transferase</keyword>
<name>A0ABT3IVP8_9BACT</name>
<dbReference type="Proteomes" id="UP001207742">
    <property type="component" value="Unassembled WGS sequence"/>
</dbReference>
<dbReference type="RefSeq" id="WP_264734777.1">
    <property type="nucleotide sequence ID" value="NZ_JAPDNR010000001.1"/>
</dbReference>
<keyword evidence="2" id="KW-0328">Glycosyltransferase</keyword>
<comment type="caution">
    <text evidence="2">The sequence shown here is derived from an EMBL/GenBank/DDBJ whole genome shotgun (WGS) entry which is preliminary data.</text>
</comment>
<evidence type="ECO:0000313" key="2">
    <source>
        <dbReference type="EMBL" id="MCW3487971.1"/>
    </source>
</evidence>
<dbReference type="InterPro" id="IPR001296">
    <property type="entry name" value="Glyco_trans_1"/>
</dbReference>
<dbReference type="GO" id="GO:0016757">
    <property type="term" value="F:glycosyltransferase activity"/>
    <property type="evidence" value="ECO:0007669"/>
    <property type="project" value="UniProtKB-KW"/>
</dbReference>
<dbReference type="EC" id="2.4.-.-" evidence="2"/>
<protein>
    <submittedName>
        <fullName evidence="2">Glycosyltransferase</fullName>
        <ecNumber evidence="2">2.4.-.-</ecNumber>
    </submittedName>
</protein>